<dbReference type="GO" id="GO:0003677">
    <property type="term" value="F:DNA binding"/>
    <property type="evidence" value="ECO:0007669"/>
    <property type="project" value="TreeGrafter"/>
</dbReference>
<evidence type="ECO:0000259" key="9">
    <source>
        <dbReference type="PROSITE" id="PS51645"/>
    </source>
</evidence>
<evidence type="ECO:0000256" key="1">
    <source>
        <dbReference type="ARBA" id="ARBA00001932"/>
    </source>
</evidence>
<feature type="domain" description="Photolyase/cryptochrome alpha/beta" evidence="9">
    <location>
        <begin position="5"/>
        <end position="134"/>
    </location>
</feature>
<feature type="binding site" evidence="6">
    <location>
        <position position="227"/>
    </location>
    <ligand>
        <name>FAD</name>
        <dbReference type="ChEBI" id="CHEBI:57692"/>
    </ligand>
</feature>
<dbReference type="STRING" id="252474.B1A74_03785"/>
<reference evidence="10 11" key="1">
    <citation type="submission" date="2017-02" db="EMBL/GenBank/DDBJ databases">
        <title>Genomic diversity within the haloalkaliphilic genus Thioalkalivibrio.</title>
        <authorList>
            <person name="Ahn A.-C."/>
            <person name="Meier-Kolthoff J."/>
            <person name="Overmars L."/>
            <person name="Richter M."/>
            <person name="Woyke T."/>
            <person name="Sorokin D.Y."/>
            <person name="Muyzer G."/>
        </authorList>
    </citation>
    <scope>NUCLEOTIDE SEQUENCE [LARGE SCALE GENOMIC DNA]</scope>
    <source>
        <strain evidence="10 11">HL17</strain>
    </source>
</reference>
<dbReference type="RefSeq" id="WP_077243808.1">
    <property type="nucleotide sequence ID" value="NZ_MUZR01000009.1"/>
</dbReference>
<dbReference type="AlphaFoldDB" id="A0A1V3A0F6"/>
<dbReference type="PROSITE" id="PS00394">
    <property type="entry name" value="DNA_PHOTOLYASES_1_1"/>
    <property type="match status" value="1"/>
</dbReference>
<comment type="similarity">
    <text evidence="2">Belongs to the DNA photolyase class-1 family.</text>
</comment>
<evidence type="ECO:0000256" key="2">
    <source>
        <dbReference type="ARBA" id="ARBA00005862"/>
    </source>
</evidence>
<dbReference type="PANTHER" id="PTHR11455:SF9">
    <property type="entry name" value="CRYPTOCHROME CIRCADIAN CLOCK 5 ISOFORM X1"/>
    <property type="match status" value="1"/>
</dbReference>
<evidence type="ECO:0000256" key="3">
    <source>
        <dbReference type="ARBA" id="ARBA00022630"/>
    </source>
</evidence>
<dbReference type="PANTHER" id="PTHR11455">
    <property type="entry name" value="CRYPTOCHROME"/>
    <property type="match status" value="1"/>
</dbReference>
<feature type="binding site" evidence="6">
    <location>
        <position position="275"/>
    </location>
    <ligand>
        <name>FAD</name>
        <dbReference type="ChEBI" id="CHEBI:57692"/>
    </ligand>
</feature>
<keyword evidence="10" id="KW-0456">Lyase</keyword>
<keyword evidence="5 8" id="KW-0157">Chromophore</keyword>
<feature type="binding site" evidence="6">
    <location>
        <begin position="375"/>
        <end position="377"/>
    </location>
    <ligand>
        <name>FAD</name>
        <dbReference type="ChEBI" id="CHEBI:57692"/>
    </ligand>
</feature>
<dbReference type="Pfam" id="PF00875">
    <property type="entry name" value="DNA_photolyase"/>
    <property type="match status" value="1"/>
</dbReference>
<dbReference type="InterPro" id="IPR014729">
    <property type="entry name" value="Rossmann-like_a/b/a_fold"/>
</dbReference>
<dbReference type="Proteomes" id="UP000189177">
    <property type="component" value="Unassembled WGS sequence"/>
</dbReference>
<accession>A0A1V3A0F6</accession>
<dbReference type="InterPro" id="IPR018394">
    <property type="entry name" value="DNA_photolyase_1_CS_C"/>
</dbReference>
<dbReference type="Gene3D" id="1.25.40.80">
    <property type="match status" value="1"/>
</dbReference>
<dbReference type="PROSITE" id="PS51645">
    <property type="entry name" value="PHR_CRY_ALPHA_BETA"/>
    <property type="match status" value="1"/>
</dbReference>
<keyword evidence="3 6" id="KW-0285">Flavoprotein</keyword>
<feature type="site" description="Electron transfer via tryptophanyl radical" evidence="7">
    <location>
        <position position="309"/>
    </location>
</feature>
<keyword evidence="4 6" id="KW-0274">FAD</keyword>
<feature type="site" description="Electron transfer via tryptophanyl radical" evidence="7">
    <location>
        <position position="385"/>
    </location>
</feature>
<dbReference type="GO" id="GO:0003904">
    <property type="term" value="F:deoxyribodipyrimidine photo-lyase activity"/>
    <property type="evidence" value="ECO:0007669"/>
    <property type="project" value="TreeGrafter"/>
</dbReference>
<evidence type="ECO:0000256" key="4">
    <source>
        <dbReference type="ARBA" id="ARBA00022827"/>
    </source>
</evidence>
<protein>
    <submittedName>
        <fullName evidence="10">Deoxyribodipyrimidine photolyase</fullName>
    </submittedName>
</protein>
<dbReference type="Pfam" id="PF03441">
    <property type="entry name" value="FAD_binding_7"/>
    <property type="match status" value="1"/>
</dbReference>
<dbReference type="GO" id="GO:0006950">
    <property type="term" value="P:response to stress"/>
    <property type="evidence" value="ECO:0007669"/>
    <property type="project" value="UniProtKB-ARBA"/>
</dbReference>
<dbReference type="GO" id="GO:0071949">
    <property type="term" value="F:FAD binding"/>
    <property type="evidence" value="ECO:0007669"/>
    <property type="project" value="TreeGrafter"/>
</dbReference>
<dbReference type="InterPro" id="IPR006050">
    <property type="entry name" value="DNA_photolyase_N"/>
</dbReference>
<comment type="cofactor">
    <cofactor evidence="1">
        <name>(6R)-5,10-methylene-5,6,7,8-tetrahydrofolate</name>
        <dbReference type="ChEBI" id="CHEBI:15636"/>
    </cofactor>
</comment>
<feature type="binding site" evidence="6">
    <location>
        <begin position="239"/>
        <end position="243"/>
    </location>
    <ligand>
        <name>FAD</name>
        <dbReference type="ChEBI" id="CHEBI:57692"/>
    </ligand>
</feature>
<keyword evidence="11" id="KW-1185">Reference proteome</keyword>
<dbReference type="GO" id="GO:0006139">
    <property type="term" value="P:nucleobase-containing compound metabolic process"/>
    <property type="evidence" value="ECO:0007669"/>
    <property type="project" value="UniProtKB-ARBA"/>
</dbReference>
<dbReference type="SUPFAM" id="SSF52425">
    <property type="entry name" value="Cryptochrome/photolyase, N-terminal domain"/>
    <property type="match status" value="1"/>
</dbReference>
<comment type="cofactor">
    <cofactor evidence="6">
        <name>FAD</name>
        <dbReference type="ChEBI" id="CHEBI:57692"/>
    </cofactor>
    <text evidence="6">Binds 1 FAD per subunit.</text>
</comment>
<dbReference type="InterPro" id="IPR036134">
    <property type="entry name" value="Crypto/Photolyase_FAD-like_sf"/>
</dbReference>
<evidence type="ECO:0000256" key="6">
    <source>
        <dbReference type="PIRSR" id="PIRSR602081-1"/>
    </source>
</evidence>
<dbReference type="Gene3D" id="3.40.50.620">
    <property type="entry name" value="HUPs"/>
    <property type="match status" value="1"/>
</dbReference>
<evidence type="ECO:0000313" key="11">
    <source>
        <dbReference type="Proteomes" id="UP000189177"/>
    </source>
</evidence>
<dbReference type="EMBL" id="MUZR01000009">
    <property type="protein sequence ID" value="OOC10796.1"/>
    <property type="molecule type" value="Genomic_DNA"/>
</dbReference>
<sequence length="469" mass="52515">MSTPPPALVWLRRDLRLADQPALHAALSRGGPVIPVYIHAPHEEAPWAPGAASLWWLHHSLQALAGELEALGATLTLRRGSSLEQLRALVRETGAGAVYWNRLYEPAITARDATIKAALREDGLEVHSFAAALLHEPRELATGQGTPYRVFTPYWRAACKRGLERDPLPAPSRIPAPPSPPASEPLETLDLLPRIRWDSGLAAAWNPGERTALERLQSFIDDGVGAYAECRERPDTDGTSRLSPHLHFGEISPTQILRALRQAGYEPTDGPAEPFVRELGWRDFAHHVLYHFPHTPEQPLNQRFEAFPWRESAEDLERWQQGRTGIPVIDAAMRQLWETGWMHNRMRMAVGSFLTRNLRLNWHAGARWFWDTLVDADLAANTLGWQWAGGCGADAAPYFRVFNPQRQGERFDPDAAYIRRFVPELARAPARNIHQLRPGLAADYPAPMVDLKQSRKAALDAFATIKQSG</sequence>
<evidence type="ECO:0000256" key="8">
    <source>
        <dbReference type="RuleBase" id="RU004182"/>
    </source>
</evidence>
<organism evidence="10 11">
    <name type="scientific">Thioalkalivibrio halophilus</name>
    <dbReference type="NCBI Taxonomy" id="252474"/>
    <lineage>
        <taxon>Bacteria</taxon>
        <taxon>Pseudomonadati</taxon>
        <taxon>Pseudomonadota</taxon>
        <taxon>Gammaproteobacteria</taxon>
        <taxon>Chromatiales</taxon>
        <taxon>Ectothiorhodospiraceae</taxon>
        <taxon>Thioalkalivibrio</taxon>
    </lineage>
</organism>
<dbReference type="OrthoDB" id="9772484at2"/>
<dbReference type="InterPro" id="IPR002081">
    <property type="entry name" value="Cryptochrome/DNA_photolyase_1"/>
</dbReference>
<dbReference type="SUPFAM" id="SSF48173">
    <property type="entry name" value="Cryptochrome/photolyase FAD-binding domain"/>
    <property type="match status" value="1"/>
</dbReference>
<evidence type="ECO:0000256" key="5">
    <source>
        <dbReference type="ARBA" id="ARBA00022991"/>
    </source>
</evidence>
<dbReference type="GO" id="GO:0009416">
    <property type="term" value="P:response to light stimulus"/>
    <property type="evidence" value="ECO:0007669"/>
    <property type="project" value="TreeGrafter"/>
</dbReference>
<dbReference type="Gene3D" id="1.10.579.10">
    <property type="entry name" value="DNA Cyclobutane Dipyrimidine Photolyase, subunit A, domain 3"/>
    <property type="match status" value="1"/>
</dbReference>
<dbReference type="PRINTS" id="PR00147">
    <property type="entry name" value="DNAPHOTLYASE"/>
</dbReference>
<gene>
    <name evidence="10" type="ORF">B1A74_03785</name>
</gene>
<evidence type="ECO:0000313" key="10">
    <source>
        <dbReference type="EMBL" id="OOC10796.1"/>
    </source>
</evidence>
<dbReference type="InterPro" id="IPR036155">
    <property type="entry name" value="Crypto/Photolyase_N_sf"/>
</dbReference>
<comment type="similarity">
    <text evidence="8">Belongs to the DNA photolyase family.</text>
</comment>
<name>A0A1V3A0F6_9GAMM</name>
<dbReference type="InterPro" id="IPR005101">
    <property type="entry name" value="Cryptochr/Photolyase_FAD-bd"/>
</dbReference>
<feature type="site" description="Electron transfer via tryptophanyl radical" evidence="7">
    <location>
        <position position="362"/>
    </location>
</feature>
<evidence type="ECO:0000256" key="7">
    <source>
        <dbReference type="PIRSR" id="PIRSR602081-2"/>
    </source>
</evidence>
<comment type="caution">
    <text evidence="10">The sequence shown here is derived from an EMBL/GenBank/DDBJ whole genome shotgun (WGS) entry which is preliminary data.</text>
</comment>
<proteinExistence type="inferred from homology"/>